<accession>A0A4Q5A309</accession>
<dbReference type="EMBL" id="RYUX01000016">
    <property type="protein sequence ID" value="RYQ36213.1"/>
    <property type="molecule type" value="Genomic_DNA"/>
</dbReference>
<feature type="binding site" evidence="7">
    <location>
        <begin position="347"/>
        <end position="349"/>
    </location>
    <ligand>
        <name>substrate</name>
    </ligand>
</feature>
<dbReference type="GO" id="GO:0008448">
    <property type="term" value="F:N-acetylglucosamine-6-phosphate deacetylase activity"/>
    <property type="evidence" value="ECO:0007669"/>
    <property type="project" value="InterPro"/>
</dbReference>
<dbReference type="GO" id="GO:0006046">
    <property type="term" value="P:N-acetylglucosamine catabolic process"/>
    <property type="evidence" value="ECO:0007669"/>
    <property type="project" value="TreeGrafter"/>
</dbReference>
<dbReference type="EMBL" id="RYUM01000027">
    <property type="protein sequence ID" value="RYQ16454.1"/>
    <property type="molecule type" value="Genomic_DNA"/>
</dbReference>
<evidence type="ECO:0000313" key="14">
    <source>
        <dbReference type="Proteomes" id="UP000292655"/>
    </source>
</evidence>
<keyword evidence="3 5" id="KW-0378">Hydrolase</keyword>
<feature type="binding site" evidence="7">
    <location>
        <position position="180"/>
    </location>
    <ligand>
        <name>substrate</name>
    </ligand>
</feature>
<feature type="binding site" evidence="7">
    <location>
        <begin position="259"/>
        <end position="260"/>
    </location>
    <ligand>
        <name>substrate</name>
    </ligand>
</feature>
<evidence type="ECO:0000256" key="4">
    <source>
        <dbReference type="ARBA" id="ARBA00023277"/>
    </source>
</evidence>
<gene>
    <name evidence="12" type="ORF">PG2002B_1635</name>
    <name evidence="11" type="ORF">PG2071B_1670</name>
</gene>
<evidence type="ECO:0000256" key="7">
    <source>
        <dbReference type="PIRSR" id="PIRSR038994-2"/>
    </source>
</evidence>
<keyword evidence="4 5" id="KW-0119">Carbohydrate metabolism</keyword>
<evidence type="ECO:0000256" key="9">
    <source>
        <dbReference type="SAM" id="MobiDB-lite"/>
    </source>
</evidence>
<evidence type="ECO:0000256" key="5">
    <source>
        <dbReference type="PIRNR" id="PIRNR038994"/>
    </source>
</evidence>
<dbReference type="SUPFAM" id="SSF51556">
    <property type="entry name" value="Metallo-dependent hydrolases"/>
    <property type="match status" value="1"/>
</dbReference>
<feature type="binding site" evidence="8">
    <location>
        <position position="169"/>
    </location>
    <ligand>
        <name>Zn(2+)</name>
        <dbReference type="ChEBI" id="CHEBI:29105"/>
    </ligand>
</feature>
<dbReference type="Proteomes" id="UP000291187">
    <property type="component" value="Unassembled WGS sequence"/>
</dbReference>
<keyword evidence="2 8" id="KW-0479">Metal-binding</keyword>
<dbReference type="InterPro" id="IPR006680">
    <property type="entry name" value="Amidohydro-rel"/>
</dbReference>
<comment type="similarity">
    <text evidence="1 5">Belongs to the metallo-dependent hydrolases superfamily. NagA family.</text>
</comment>
<feature type="binding site" evidence="7">
    <location>
        <position position="267"/>
    </location>
    <ligand>
        <name>substrate</name>
    </ligand>
</feature>
<proteinExistence type="inferred from homology"/>
<feature type="region of interest" description="Disordered" evidence="9">
    <location>
        <begin position="1"/>
        <end position="24"/>
    </location>
</feature>
<evidence type="ECO:0000256" key="1">
    <source>
        <dbReference type="ARBA" id="ARBA00010716"/>
    </source>
</evidence>
<protein>
    <submittedName>
        <fullName evidence="11">N-acetylglucosamine-6-phosphate deacetylase</fullName>
    </submittedName>
</protein>
<dbReference type="InterPro" id="IPR032466">
    <property type="entry name" value="Metal_Hydrolase"/>
</dbReference>
<evidence type="ECO:0000256" key="3">
    <source>
        <dbReference type="ARBA" id="ARBA00022801"/>
    </source>
</evidence>
<name>A0A4Q5A309_9BIFI</name>
<organism evidence="11 13">
    <name type="scientific">Bifidobacterium pseudolongum subsp. globosum</name>
    <dbReference type="NCBI Taxonomy" id="1690"/>
    <lineage>
        <taxon>Bacteria</taxon>
        <taxon>Bacillati</taxon>
        <taxon>Actinomycetota</taxon>
        <taxon>Actinomycetes</taxon>
        <taxon>Bifidobacteriales</taxon>
        <taxon>Bifidobacteriaceae</taxon>
        <taxon>Bifidobacterium</taxon>
    </lineage>
</organism>
<feature type="binding site" evidence="8">
    <location>
        <position position="235"/>
    </location>
    <ligand>
        <name>Zn(2+)</name>
        <dbReference type="ChEBI" id="CHEBI:29105"/>
    </ligand>
</feature>
<dbReference type="PIRSF" id="PIRSF038994">
    <property type="entry name" value="NagA"/>
    <property type="match status" value="1"/>
</dbReference>
<evidence type="ECO:0000259" key="10">
    <source>
        <dbReference type="Pfam" id="PF01979"/>
    </source>
</evidence>
<dbReference type="RefSeq" id="WP_129864788.1">
    <property type="nucleotide sequence ID" value="NZ_RYUM01000027.1"/>
</dbReference>
<evidence type="ECO:0000313" key="12">
    <source>
        <dbReference type="EMBL" id="RYQ36213.1"/>
    </source>
</evidence>
<dbReference type="Pfam" id="PF01979">
    <property type="entry name" value="Amidohydro_1"/>
    <property type="match status" value="1"/>
</dbReference>
<feature type="compositionally biased region" description="Basic and acidic residues" evidence="9">
    <location>
        <begin position="1"/>
        <end position="11"/>
    </location>
</feature>
<reference evidence="13 14" key="1">
    <citation type="submission" date="2018-12" db="EMBL/GenBank/DDBJ databases">
        <title>Unveiling genomic diversity among members of the Bifidobacterium pseudolongum species, a widely distributed gut commensal of the animal kingdom.</title>
        <authorList>
            <person name="Lugli G.A."/>
            <person name="Duranti S."/>
            <person name="Albert K."/>
            <person name="Mancabelli L."/>
            <person name="Napoli S."/>
            <person name="Viappiani A."/>
            <person name="Anzalone R."/>
            <person name="Longhi G."/>
            <person name="Milani C."/>
            <person name="Turroni F."/>
            <person name="Alessandri G."/>
            <person name="Sela D.A."/>
            <person name="Van Sinderen D."/>
            <person name="Ventura M."/>
        </authorList>
    </citation>
    <scope>NUCLEOTIDE SEQUENCE [LARGE SCALE GENOMIC DNA]</scope>
    <source>
        <strain evidence="12 14">2002B</strain>
        <strain evidence="11 13">2071B</strain>
    </source>
</reference>
<feature type="binding site" evidence="7">
    <location>
        <position position="291"/>
    </location>
    <ligand>
        <name>substrate</name>
    </ligand>
</feature>
<dbReference type="SUPFAM" id="SSF51338">
    <property type="entry name" value="Composite domain of metallo-dependent hydrolases"/>
    <property type="match status" value="1"/>
</dbReference>
<dbReference type="Gene3D" id="2.30.40.10">
    <property type="entry name" value="Urease, subunit C, domain 1"/>
    <property type="match status" value="1"/>
</dbReference>
<dbReference type="CDD" id="cd00854">
    <property type="entry name" value="NagA"/>
    <property type="match status" value="1"/>
</dbReference>
<comment type="caution">
    <text evidence="11">The sequence shown here is derived from an EMBL/GenBank/DDBJ whole genome shotgun (WGS) entry which is preliminary data.</text>
</comment>
<dbReference type="GO" id="GO:0046872">
    <property type="term" value="F:metal ion binding"/>
    <property type="evidence" value="ECO:0007669"/>
    <property type="project" value="UniProtKB-KW"/>
</dbReference>
<dbReference type="InterPro" id="IPR003764">
    <property type="entry name" value="GlcNAc_6-P_deAcase"/>
</dbReference>
<feature type="binding site" evidence="8">
    <location>
        <position position="256"/>
    </location>
    <ligand>
        <name>Zn(2+)</name>
        <dbReference type="ChEBI" id="CHEBI:29105"/>
    </ligand>
</feature>
<comment type="cofactor">
    <cofactor evidence="8">
        <name>a divalent metal cation</name>
        <dbReference type="ChEBI" id="CHEBI:60240"/>
    </cofactor>
    <text evidence="8">Binds 1 divalent metal cation per subunit.</text>
</comment>
<evidence type="ECO:0000256" key="8">
    <source>
        <dbReference type="PIRSR" id="PIRSR038994-3"/>
    </source>
</evidence>
<feature type="domain" description="Amidohydrolase-related" evidence="10">
    <location>
        <begin position="95"/>
        <end position="425"/>
    </location>
</feature>
<dbReference type="PANTHER" id="PTHR11113">
    <property type="entry name" value="N-ACETYLGLUCOSAMINE-6-PHOSPHATE DEACETYLASE"/>
    <property type="match status" value="1"/>
</dbReference>
<dbReference type="Gene3D" id="3.20.20.140">
    <property type="entry name" value="Metal-dependent hydrolases"/>
    <property type="match status" value="1"/>
</dbReference>
<evidence type="ECO:0000256" key="6">
    <source>
        <dbReference type="PIRSR" id="PIRSR038994-1"/>
    </source>
</evidence>
<evidence type="ECO:0000256" key="2">
    <source>
        <dbReference type="ARBA" id="ARBA00022723"/>
    </source>
</evidence>
<dbReference type="AlphaFoldDB" id="A0A4Q5A309"/>
<evidence type="ECO:0000313" key="13">
    <source>
        <dbReference type="Proteomes" id="UP000291187"/>
    </source>
</evidence>
<evidence type="ECO:0000313" key="11">
    <source>
        <dbReference type="EMBL" id="RYQ16454.1"/>
    </source>
</evidence>
<dbReference type="InterPro" id="IPR011059">
    <property type="entry name" value="Metal-dep_hydrolase_composite"/>
</dbReference>
<dbReference type="Proteomes" id="UP000292655">
    <property type="component" value="Unassembled WGS sequence"/>
</dbReference>
<feature type="active site" description="Proton donor/acceptor" evidence="6">
    <location>
        <position position="313"/>
    </location>
</feature>
<dbReference type="PANTHER" id="PTHR11113:SF14">
    <property type="entry name" value="N-ACETYLGLUCOSAMINE-6-PHOSPHATE DEACETYLASE"/>
    <property type="match status" value="1"/>
</dbReference>
<sequence>MHHEHRPEHDGVPASPQERQATAERIAQSFEQPAQAFGIANATRIDARGISPRSWAISEDGVISETGTSAQAFEKAAERHGIPEQNRIDAHGMLLTPGYVDIHAHGAWGMSFDDGADGIRTARAGHMLHGTTRQVCSLITNPLDVMEANLRNVSEAMRTRPDVLGAHLEGPFISPLHKGAHDPACLCDPTPERVAALVEAADGCLRQITIAPELPHAMRAIDTFAHEGVVCAVGHTDADFATTERAFDAGARLLTHLFNAMPGLHHRAPGPIPAAVEDRRVSIELINDGFHVQDPVLRLALGFAPHRTVLVTDAMAATDCPDGAYTLGKLDVRVTDGHARLVSNGAIAGSTLLLEHAVQRAVLELGMAPADAVEAATLAPARVFGFNGPNAVTGAPLGLVCRGCAADMLLLDPSSWQVRHVWCAGRRQR</sequence>